<gene>
    <name evidence="1" type="ORF">AVEN_253997_1</name>
</gene>
<organism evidence="1 2">
    <name type="scientific">Araneus ventricosus</name>
    <name type="common">Orbweaver spider</name>
    <name type="synonym">Epeira ventricosa</name>
    <dbReference type="NCBI Taxonomy" id="182803"/>
    <lineage>
        <taxon>Eukaryota</taxon>
        <taxon>Metazoa</taxon>
        <taxon>Ecdysozoa</taxon>
        <taxon>Arthropoda</taxon>
        <taxon>Chelicerata</taxon>
        <taxon>Arachnida</taxon>
        <taxon>Araneae</taxon>
        <taxon>Araneomorphae</taxon>
        <taxon>Entelegynae</taxon>
        <taxon>Araneoidea</taxon>
        <taxon>Araneidae</taxon>
        <taxon>Araneus</taxon>
    </lineage>
</organism>
<dbReference type="AlphaFoldDB" id="A0A4Y2E9P0"/>
<protein>
    <submittedName>
        <fullName evidence="1">Uncharacterized protein</fullName>
    </submittedName>
</protein>
<evidence type="ECO:0000313" key="2">
    <source>
        <dbReference type="Proteomes" id="UP000499080"/>
    </source>
</evidence>
<dbReference type="Proteomes" id="UP000499080">
    <property type="component" value="Unassembled WGS sequence"/>
</dbReference>
<dbReference type="EMBL" id="BGPR01000520">
    <property type="protein sequence ID" value="GBM24475.1"/>
    <property type="molecule type" value="Genomic_DNA"/>
</dbReference>
<reference evidence="1 2" key="1">
    <citation type="journal article" date="2019" name="Sci. Rep.">
        <title>Orb-weaving spider Araneus ventricosus genome elucidates the spidroin gene catalogue.</title>
        <authorList>
            <person name="Kono N."/>
            <person name="Nakamura H."/>
            <person name="Ohtoshi R."/>
            <person name="Moran D.A.P."/>
            <person name="Shinohara A."/>
            <person name="Yoshida Y."/>
            <person name="Fujiwara M."/>
            <person name="Mori M."/>
            <person name="Tomita M."/>
            <person name="Arakawa K."/>
        </authorList>
    </citation>
    <scope>NUCLEOTIDE SEQUENCE [LARGE SCALE GENOMIC DNA]</scope>
</reference>
<comment type="caution">
    <text evidence="1">The sequence shown here is derived from an EMBL/GenBank/DDBJ whole genome shotgun (WGS) entry which is preliminary data.</text>
</comment>
<sequence length="153" mass="17638">MCLEDSKNTTSHLLQKWKKHQNADSLSEALLKTVRYRWEIGALSTLFNLGKNNCKDSEIFNTTIQSRVKSRKSNRSDLSGTRDGALVQKKFRSFGEDIWFRAVIPKHLRLDIVRHFTMQSTAGHLGFIKTYDRTTKEILLAWSISAYELCDAL</sequence>
<proteinExistence type="predicted"/>
<accession>A0A4Y2E9P0</accession>
<name>A0A4Y2E9P0_ARAVE</name>
<keyword evidence="2" id="KW-1185">Reference proteome</keyword>
<evidence type="ECO:0000313" key="1">
    <source>
        <dbReference type="EMBL" id="GBM24475.1"/>
    </source>
</evidence>